<reference evidence="7" key="1">
    <citation type="submission" date="2021-01" db="EMBL/GenBank/DDBJ databases">
        <authorList>
            <person name="Corre E."/>
            <person name="Pelletier E."/>
            <person name="Niang G."/>
            <person name="Scheremetjew M."/>
            <person name="Finn R."/>
            <person name="Kale V."/>
            <person name="Holt S."/>
            <person name="Cochrane G."/>
            <person name="Meng A."/>
            <person name="Brown T."/>
            <person name="Cohen L."/>
        </authorList>
    </citation>
    <scope>NUCLEOTIDE SEQUENCE</scope>
    <source>
        <strain evidence="7">CCMP644</strain>
    </source>
</reference>
<dbReference type="EC" id="2.7.13.3" evidence="2"/>
<dbReference type="InterPro" id="IPR050736">
    <property type="entry name" value="Sensor_HK_Regulatory"/>
</dbReference>
<dbReference type="Pfam" id="PF02518">
    <property type="entry name" value="HATPase_c"/>
    <property type="match status" value="1"/>
</dbReference>
<comment type="catalytic activity">
    <reaction evidence="1">
        <text>ATP + protein L-histidine = ADP + protein N-phospho-L-histidine.</text>
        <dbReference type="EC" id="2.7.13.3"/>
    </reaction>
</comment>
<keyword evidence="3" id="KW-0808">Transferase</keyword>
<accession>A0A7S1HB70</accession>
<dbReference type="AlphaFoldDB" id="A0A7S1HB70"/>
<dbReference type="PANTHER" id="PTHR43711">
    <property type="entry name" value="TWO-COMPONENT HISTIDINE KINASE"/>
    <property type="match status" value="1"/>
</dbReference>
<evidence type="ECO:0000256" key="4">
    <source>
        <dbReference type="ARBA" id="ARBA00022777"/>
    </source>
</evidence>
<evidence type="ECO:0000313" key="7">
    <source>
        <dbReference type="EMBL" id="CAD8974803.1"/>
    </source>
</evidence>
<evidence type="ECO:0000256" key="5">
    <source>
        <dbReference type="ARBA" id="ARBA00023012"/>
    </source>
</evidence>
<dbReference type="InterPro" id="IPR036890">
    <property type="entry name" value="HATPase_C_sf"/>
</dbReference>
<dbReference type="GO" id="GO:0004673">
    <property type="term" value="F:protein histidine kinase activity"/>
    <property type="evidence" value="ECO:0007669"/>
    <property type="project" value="UniProtKB-EC"/>
</dbReference>
<name>A0A7S1HB70_HEMAN</name>
<organism evidence="7">
    <name type="scientific">Hemiselmis andersenii</name>
    <name type="common">Cryptophyte alga</name>
    <dbReference type="NCBI Taxonomy" id="464988"/>
    <lineage>
        <taxon>Eukaryota</taxon>
        <taxon>Cryptophyceae</taxon>
        <taxon>Cryptomonadales</taxon>
        <taxon>Hemiselmidaceae</taxon>
        <taxon>Hemiselmis</taxon>
    </lineage>
</organism>
<dbReference type="PANTHER" id="PTHR43711:SF1">
    <property type="entry name" value="HISTIDINE KINASE 1"/>
    <property type="match status" value="1"/>
</dbReference>
<evidence type="ECO:0000256" key="3">
    <source>
        <dbReference type="ARBA" id="ARBA00022679"/>
    </source>
</evidence>
<dbReference type="EMBL" id="HBFX01042917">
    <property type="protein sequence ID" value="CAD8974803.1"/>
    <property type="molecule type" value="Transcribed_RNA"/>
</dbReference>
<gene>
    <name evidence="7" type="ORF">HAND00432_LOCUS25805</name>
</gene>
<dbReference type="Gene3D" id="3.30.565.10">
    <property type="entry name" value="Histidine kinase-like ATPase, C-terminal domain"/>
    <property type="match status" value="1"/>
</dbReference>
<dbReference type="InterPro" id="IPR004358">
    <property type="entry name" value="Sig_transdc_His_kin-like_C"/>
</dbReference>
<evidence type="ECO:0000256" key="1">
    <source>
        <dbReference type="ARBA" id="ARBA00000085"/>
    </source>
</evidence>
<keyword evidence="4" id="KW-0418">Kinase</keyword>
<dbReference type="GO" id="GO:0000160">
    <property type="term" value="P:phosphorelay signal transduction system"/>
    <property type="evidence" value="ECO:0007669"/>
    <property type="project" value="UniProtKB-KW"/>
</dbReference>
<dbReference type="SMART" id="SM00387">
    <property type="entry name" value="HATPase_c"/>
    <property type="match status" value="1"/>
</dbReference>
<dbReference type="SUPFAM" id="SSF55874">
    <property type="entry name" value="ATPase domain of HSP90 chaperone/DNA topoisomerase II/histidine kinase"/>
    <property type="match status" value="1"/>
</dbReference>
<dbReference type="InterPro" id="IPR005467">
    <property type="entry name" value="His_kinase_dom"/>
</dbReference>
<protein>
    <recommendedName>
        <fullName evidence="2">histidine kinase</fullName>
        <ecNumber evidence="2">2.7.13.3</ecNumber>
    </recommendedName>
</protein>
<evidence type="ECO:0000259" key="6">
    <source>
        <dbReference type="PROSITE" id="PS50109"/>
    </source>
</evidence>
<evidence type="ECO:0000256" key="2">
    <source>
        <dbReference type="ARBA" id="ARBA00012438"/>
    </source>
</evidence>
<proteinExistence type="predicted"/>
<dbReference type="PROSITE" id="PS50109">
    <property type="entry name" value="HIS_KIN"/>
    <property type="match status" value="1"/>
</dbReference>
<dbReference type="PRINTS" id="PR00344">
    <property type="entry name" value="BCTRLSENSOR"/>
</dbReference>
<dbReference type="CDD" id="cd00075">
    <property type="entry name" value="HATPase"/>
    <property type="match status" value="1"/>
</dbReference>
<keyword evidence="5" id="KW-0902">Two-component regulatory system</keyword>
<feature type="domain" description="Histidine kinase" evidence="6">
    <location>
        <begin position="1"/>
        <end position="204"/>
    </location>
</feature>
<dbReference type="InterPro" id="IPR003594">
    <property type="entry name" value="HATPase_dom"/>
</dbReference>
<sequence length="206" mass="21912">MLQAPALRRGQVEQFVSKIGENASMVDRSLDRAGHLIQRFKSLARPESAGHALADVDLAALVRDTVKMIRAGLDAGVHWAMELPGSLPARVDQEALTEVLGLLIDNAWTHGIAGRGSGQITVRLREAEPGWARLEIQDDGPGIAAAHLGRIFEPFFTTRLGQGGSGLGLHRAHSAVTELLHGALSVSSEPGQGACFQVKLPLNRAA</sequence>